<evidence type="ECO:0000313" key="4">
    <source>
        <dbReference type="EMBL" id="CAB4204587.1"/>
    </source>
</evidence>
<name>A0A6J7X4K8_9CAUD</name>
<keyword evidence="1" id="KW-0472">Membrane</keyword>
<dbReference type="EMBL" id="LR797020">
    <property type="protein sequence ID" value="CAB4180911.1"/>
    <property type="molecule type" value="Genomic_DNA"/>
</dbReference>
<accession>A0A6J7X4K8</accession>
<evidence type="ECO:0000313" key="3">
    <source>
        <dbReference type="EMBL" id="CAB4194837.1"/>
    </source>
</evidence>
<gene>
    <name evidence="2" type="ORF">UFOVP1057_12</name>
    <name evidence="3" type="ORF">UFOVP1273_12</name>
    <name evidence="4" type="ORF">UFOVP1398_7</name>
    <name evidence="5" type="ORF">UFOVP1508_12</name>
</gene>
<dbReference type="EMBL" id="LR797348">
    <property type="protein sequence ID" value="CAB4204587.1"/>
    <property type="molecule type" value="Genomic_DNA"/>
</dbReference>
<sequence>MVPKVGPSTIAGLTAAAVVMAAFCTTWASGNPSALLAAISAGMTALVAVLRSWQAVSPSKD</sequence>
<evidence type="ECO:0000313" key="2">
    <source>
        <dbReference type="EMBL" id="CAB4180911.1"/>
    </source>
</evidence>
<feature type="transmembrane region" description="Helical" evidence="1">
    <location>
        <begin position="31"/>
        <end position="50"/>
    </location>
</feature>
<proteinExistence type="predicted"/>
<evidence type="ECO:0000313" key="5">
    <source>
        <dbReference type="EMBL" id="CAB5225829.1"/>
    </source>
</evidence>
<dbReference type="EMBL" id="LR797229">
    <property type="protein sequence ID" value="CAB4194837.1"/>
    <property type="molecule type" value="Genomic_DNA"/>
</dbReference>
<keyword evidence="1" id="KW-0812">Transmembrane</keyword>
<organism evidence="5">
    <name type="scientific">uncultured Caudovirales phage</name>
    <dbReference type="NCBI Taxonomy" id="2100421"/>
    <lineage>
        <taxon>Viruses</taxon>
        <taxon>Duplodnaviria</taxon>
        <taxon>Heunggongvirae</taxon>
        <taxon>Uroviricota</taxon>
        <taxon>Caudoviricetes</taxon>
        <taxon>Peduoviridae</taxon>
        <taxon>Maltschvirus</taxon>
        <taxon>Maltschvirus maltsch</taxon>
    </lineage>
</organism>
<reference evidence="5" key="1">
    <citation type="submission" date="2020-05" db="EMBL/GenBank/DDBJ databases">
        <authorList>
            <person name="Chiriac C."/>
            <person name="Salcher M."/>
            <person name="Ghai R."/>
            <person name="Kavagutti S V."/>
        </authorList>
    </citation>
    <scope>NUCLEOTIDE SEQUENCE</scope>
</reference>
<keyword evidence="1" id="KW-1133">Transmembrane helix</keyword>
<dbReference type="EMBL" id="LR798357">
    <property type="protein sequence ID" value="CAB5225829.1"/>
    <property type="molecule type" value="Genomic_DNA"/>
</dbReference>
<evidence type="ECO:0000256" key="1">
    <source>
        <dbReference type="SAM" id="Phobius"/>
    </source>
</evidence>
<protein>
    <submittedName>
        <fullName evidence="5">Uncharacterized protein</fullName>
    </submittedName>
</protein>